<organism evidence="5 6">
    <name type="scientific">Fluctibacter corallii</name>
    <dbReference type="NCBI Taxonomy" id="2984329"/>
    <lineage>
        <taxon>Bacteria</taxon>
        <taxon>Pseudomonadati</taxon>
        <taxon>Pseudomonadota</taxon>
        <taxon>Gammaproteobacteria</taxon>
        <taxon>Alteromonadales</taxon>
        <taxon>Alteromonadaceae</taxon>
        <taxon>Fluctibacter</taxon>
    </lineage>
</organism>
<dbReference type="EMBL" id="JAOWKX010000008">
    <property type="protein sequence ID" value="MCV2885984.1"/>
    <property type="molecule type" value="Genomic_DNA"/>
</dbReference>
<evidence type="ECO:0000256" key="2">
    <source>
        <dbReference type="ARBA" id="ARBA00022670"/>
    </source>
</evidence>
<dbReference type="InterPro" id="IPR029062">
    <property type="entry name" value="Class_I_gatase-like"/>
</dbReference>
<keyword evidence="5" id="KW-0224">Dipeptidase</keyword>
<dbReference type="PANTHER" id="PTHR20842:SF0">
    <property type="entry name" value="ALPHA-ASPARTYL DIPEPTIDASE"/>
    <property type="match status" value="1"/>
</dbReference>
<reference evidence="5 6" key="1">
    <citation type="submission" date="2022-10" db="EMBL/GenBank/DDBJ databases">
        <title>Aestuariibacter sp. AA17 isolated from Montipora capitata coral fragment.</title>
        <authorList>
            <person name="Emsley S.A."/>
            <person name="Pfannmuller K.M."/>
            <person name="Loughran R.M."/>
            <person name="Shlafstein M."/>
            <person name="Papke E."/>
            <person name="Saw J.H."/>
            <person name="Ushijima B."/>
            <person name="Videau P."/>
        </authorList>
    </citation>
    <scope>NUCLEOTIDE SEQUENCE [LARGE SCALE GENOMIC DNA]</scope>
    <source>
        <strain evidence="5 6">AA17</strain>
    </source>
</reference>
<dbReference type="PANTHER" id="PTHR20842">
    <property type="entry name" value="PROTEASE S51 ALPHA-ASPARTYL DIPEPTIDASE"/>
    <property type="match status" value="1"/>
</dbReference>
<accession>A0ABT3ABJ0</accession>
<evidence type="ECO:0000256" key="3">
    <source>
        <dbReference type="ARBA" id="ARBA00022801"/>
    </source>
</evidence>
<comment type="caution">
    <text evidence="5">The sequence shown here is derived from an EMBL/GenBank/DDBJ whole genome shotgun (WGS) entry which is preliminary data.</text>
</comment>
<name>A0ABT3ABJ0_9ALTE</name>
<dbReference type="Pfam" id="PF03575">
    <property type="entry name" value="Peptidase_S51"/>
    <property type="match status" value="1"/>
</dbReference>
<dbReference type="EC" id="3.4.13.21" evidence="5"/>
<gene>
    <name evidence="5" type="primary">pepE</name>
    <name evidence="5" type="ORF">OE749_14925</name>
</gene>
<sequence length="232" mass="25056">MKLLMLSSSRAGDEGYLETACPMIINHLNAITNVLFVPYAGVTIGWDDYTQMVQEALPTLSVTSIHTAANPQLAVEQADAILVGGGNTFHLLHTLYALNLITALKARITAGTPYIGWSAGSNICGHSIRTTNDMPIIEPASFNALNVVPFQLNPHYTDYVAPGHNGETRDQRIAEFCALHADMPVLGIQEGTALEVIDDRMRLVGELAGVVFKGTDKISIQPNADLSHYLKA</sequence>
<dbReference type="SUPFAM" id="SSF52317">
    <property type="entry name" value="Class I glutamine amidotransferase-like"/>
    <property type="match status" value="1"/>
</dbReference>
<comment type="similarity">
    <text evidence="1">Belongs to the peptidase S51 family.</text>
</comment>
<keyword evidence="4" id="KW-0720">Serine protease</keyword>
<keyword evidence="2" id="KW-0645">Protease</keyword>
<protein>
    <submittedName>
        <fullName evidence="5">Dipeptidase PepE</fullName>
        <ecNumber evidence="5">3.4.13.21</ecNumber>
    </submittedName>
</protein>
<dbReference type="InterPro" id="IPR005320">
    <property type="entry name" value="Peptidase_S51"/>
</dbReference>
<dbReference type="Gene3D" id="3.40.50.880">
    <property type="match status" value="1"/>
</dbReference>
<evidence type="ECO:0000256" key="4">
    <source>
        <dbReference type="ARBA" id="ARBA00022825"/>
    </source>
</evidence>
<evidence type="ECO:0000313" key="5">
    <source>
        <dbReference type="EMBL" id="MCV2885984.1"/>
    </source>
</evidence>
<dbReference type="NCBIfam" id="NF003642">
    <property type="entry name" value="PRK05282.1"/>
    <property type="match status" value="1"/>
</dbReference>
<dbReference type="RefSeq" id="WP_263713275.1">
    <property type="nucleotide sequence ID" value="NZ_JAOWKX010000008.1"/>
</dbReference>
<proteinExistence type="inferred from homology"/>
<evidence type="ECO:0000256" key="1">
    <source>
        <dbReference type="ARBA" id="ARBA00006534"/>
    </source>
</evidence>
<dbReference type="Proteomes" id="UP001652504">
    <property type="component" value="Unassembled WGS sequence"/>
</dbReference>
<keyword evidence="6" id="KW-1185">Reference proteome</keyword>
<dbReference type="CDD" id="cd03146">
    <property type="entry name" value="GAT1_Peptidase_E"/>
    <property type="match status" value="1"/>
</dbReference>
<evidence type="ECO:0000313" key="6">
    <source>
        <dbReference type="Proteomes" id="UP001652504"/>
    </source>
</evidence>
<keyword evidence="3 5" id="KW-0378">Hydrolase</keyword>
<dbReference type="GO" id="GO:0016805">
    <property type="term" value="F:dipeptidase activity"/>
    <property type="evidence" value="ECO:0007669"/>
    <property type="project" value="UniProtKB-KW"/>
</dbReference>